<evidence type="ECO:0000313" key="6">
    <source>
        <dbReference type="Proteomes" id="UP000306912"/>
    </source>
</evidence>
<evidence type="ECO:0000259" key="3">
    <source>
        <dbReference type="Pfam" id="PF20148"/>
    </source>
</evidence>
<accession>A0A5R8QHF3</accession>
<dbReference type="NCBIfam" id="TIGR01643">
    <property type="entry name" value="YD_repeat_2x"/>
    <property type="match status" value="23"/>
</dbReference>
<feature type="compositionally biased region" description="Polar residues" evidence="2">
    <location>
        <begin position="53"/>
        <end position="75"/>
    </location>
</feature>
<dbReference type="InterPro" id="IPR056823">
    <property type="entry name" value="TEN-like_YD-shell"/>
</dbReference>
<dbReference type="InterPro" id="IPR045351">
    <property type="entry name" value="DUF6531"/>
</dbReference>
<feature type="domain" description="Teneurin-like YD-shell" evidence="4">
    <location>
        <begin position="2328"/>
        <end position="2497"/>
    </location>
</feature>
<proteinExistence type="predicted"/>
<evidence type="ECO:0000256" key="1">
    <source>
        <dbReference type="ARBA" id="ARBA00022737"/>
    </source>
</evidence>
<dbReference type="InterPro" id="IPR006530">
    <property type="entry name" value="YD"/>
</dbReference>
<dbReference type="OrthoDB" id="2378918at2"/>
<dbReference type="RefSeq" id="WP_138190334.1">
    <property type="nucleotide sequence ID" value="NZ_VBWP01000002.1"/>
</dbReference>
<evidence type="ECO:0000313" key="5">
    <source>
        <dbReference type="EMBL" id="TLG76697.1"/>
    </source>
</evidence>
<dbReference type="NCBIfam" id="TIGR03696">
    <property type="entry name" value="Rhs_assc_core"/>
    <property type="match status" value="1"/>
</dbReference>
<protein>
    <recommendedName>
        <fullName evidence="7">DNRLRE domain-containing protein</fullName>
    </recommendedName>
</protein>
<feature type="domain" description="DUF6531" evidence="3">
    <location>
        <begin position="774"/>
        <end position="848"/>
    </location>
</feature>
<organism evidence="5 6">
    <name type="scientific">Culicoidibacter larvae</name>
    <dbReference type="NCBI Taxonomy" id="2579976"/>
    <lineage>
        <taxon>Bacteria</taxon>
        <taxon>Bacillati</taxon>
        <taxon>Bacillota</taxon>
        <taxon>Culicoidibacteria</taxon>
        <taxon>Culicoidibacterales</taxon>
        <taxon>Culicoidibacteraceae</taxon>
        <taxon>Culicoidibacter</taxon>
    </lineage>
</organism>
<evidence type="ECO:0008006" key="7">
    <source>
        <dbReference type="Google" id="ProtNLM"/>
    </source>
</evidence>
<reference evidence="5 6" key="1">
    <citation type="submission" date="2019-05" db="EMBL/GenBank/DDBJ databases">
        <title>Culicoidintestinum kansasii gen. nov., sp. nov. from the gastrointestinal tract of the biting midge, Culicoides sonorensis.</title>
        <authorList>
            <person name="Neupane S."/>
            <person name="Ghosh A."/>
            <person name="Gunther S."/>
            <person name="Martin K."/>
            <person name="Zurek L."/>
        </authorList>
    </citation>
    <scope>NUCLEOTIDE SEQUENCE [LARGE SCALE GENOMIC DNA]</scope>
    <source>
        <strain evidence="5 6">CS-1</strain>
    </source>
</reference>
<feature type="domain" description="Teneurin-like YD-shell" evidence="4">
    <location>
        <begin position="1270"/>
        <end position="1426"/>
    </location>
</feature>
<feature type="region of interest" description="Disordered" evidence="2">
    <location>
        <begin position="52"/>
        <end position="75"/>
    </location>
</feature>
<feature type="domain" description="Teneurin-like YD-shell" evidence="4">
    <location>
        <begin position="918"/>
        <end position="1065"/>
    </location>
</feature>
<name>A0A5R8QHF3_9FIRM</name>
<evidence type="ECO:0000256" key="2">
    <source>
        <dbReference type="SAM" id="MobiDB-lite"/>
    </source>
</evidence>
<dbReference type="InParanoid" id="A0A5R8QHF3"/>
<dbReference type="InterPro" id="IPR022385">
    <property type="entry name" value="Rhs_assc_core"/>
</dbReference>
<dbReference type="Proteomes" id="UP000306912">
    <property type="component" value="Unassembled WGS sequence"/>
</dbReference>
<dbReference type="Gene3D" id="2.180.10.10">
    <property type="entry name" value="RHS repeat-associated core"/>
    <property type="match status" value="9"/>
</dbReference>
<evidence type="ECO:0000259" key="4">
    <source>
        <dbReference type="Pfam" id="PF25023"/>
    </source>
</evidence>
<dbReference type="Pfam" id="PF05593">
    <property type="entry name" value="RHS_repeat"/>
    <property type="match status" value="12"/>
</dbReference>
<dbReference type="Pfam" id="PF25023">
    <property type="entry name" value="TEN_YD-shell"/>
    <property type="match status" value="3"/>
</dbReference>
<dbReference type="EMBL" id="VBWP01000002">
    <property type="protein sequence ID" value="TLG76697.1"/>
    <property type="molecule type" value="Genomic_DNA"/>
</dbReference>
<dbReference type="InterPro" id="IPR031325">
    <property type="entry name" value="RHS_repeat"/>
</dbReference>
<keyword evidence="1" id="KW-0677">Repeat</keyword>
<keyword evidence="6" id="KW-1185">Reference proteome</keyword>
<sequence length="3065" mass="342588">MKDNLKGNHFLKWIKRIAFTGLSALIFATSIQLQSVTTFAASIATEGPYANVDVTSNNNEQPESVENAPNNEVAQPETQTPLDAANDGFDTEIVVPKPYQELLDEGYKEVESLRTLDSKTFEKGEDRETFVFSEAVHFENADGELEDYDLALQPKSEGLLRSVLGGNKSYTPENSDLDITMPTNLGVNTPVSVSNDSVTTTIAPVVEQTNGEVVDSRIVYEEGSENQLMAVALSKGVQINERFFSAIPEFVEYTYTTSEGTELATNDEKTQVAVVDSNTKVVLGLIDRPYTIDADDNPYSVETSIEAIANGTNTYTLKIGLKSAPEQTPSYPINLQVYDKKIGPGGSGQVLAYSISNADPHNAYGPEYYAGTMYEEMLMIGYNNDSQYYHTGMFKAIINTDGINIKNLIGANQEIVEAKLNIMEYTSSSTSFTNDNLTFRAYRIEDWYWGQPRNMNWNSVITDAQVNVHANDAKTFNKEFNEFVPFNITEAVTSWYSGAPNYGIMIEADRGDAGLLFANHSDINEYNANWGYNIQPYITIKHKNAEPVPDDLALDKTTVSIRPFTSSEQGGVIKYQALGFDGISRPGSVVDIQVYEADNPGTIVYDSSALTPTGFRQYPYYEPPLYPAIDKAQRYYGLSSNWQASTLLMGEKIKADTLYQVKVKAKILNSDGSVKEEGEWILGDTFQTYTVKSFDHLPRILNFYGINTLDKRVVMLQDNHMRDELVVEGNYIFIRNPKKNQGKPYTPAPLSEQDKKNIDGYLMGQGKHCEFGYEPVNLNTGNFYYNNQDAQFFDFDQQIELSRHYNSVAQGVETIFGRNWEFSWNKHITFQEDGNILYFDGTGKRILFTKEADGSYTAQNNEQMTLAQIQDGTTKYTEDSAYYDIVWDKPKTTTTDIPVYKYTITNGDGSVYTFGVNGFIEKAKLDRYEHYITFKYDDLGFLKTMTSPTGKVTTFDYNENGYVEKITLPDSNTLQYEYDDKGNLIAFIDQEGYKLQYKYDDASNPYMMTSYLSRLSGNPTLITNEFDAQGRITKQVDAENRVVSFEYQANATIATNYDGRQEIVYFDSNKRTTEKINTDGTNKVASYDADNNLTALDTATEEPMTYTYDANGNNTSETRADGKTKTYVYNTQNMPISITNFDGEVTTFEYDSYDNMTRVSYSDGSSIIWTYNSDGQKTSETDRNGNTITYGYTNGNKTTETNAFGTKSTSYDAIGMVISEIDALGNATNYIRNKRGELVEYQKPNGTQKFQYDADGQKVWEQDANGNQKSYTYDNIGRLLTETDSYGTKTFSYDVNGNKVSELDELGNETKYEYDAANRLTKTIYADNSTTENIYDSAGHLLETIDQLGNKTTYEYDLILNVQTKVIQPDGAATSYEYDTLGNLLKTTYPDGSTETNVYNCLNQLIESTDKAGTVTTYKYDFNGNNTEKTTGIHSTNTVFGAADTNASETDAEGFVTAKTYNAGLLVDTTTMRNGTTQSYQYDGEYNITAITDGAGNTKRKEYDGNGNVIAEIDELGFRTEYTYTARNQVATTTYADGGIVQNVYDAKGQQTETIDQLGYNTTSTYNNVGRITEAIDARGNKSTSEYDAKGQLIKSFDALGQVTEYQYDEVGRQIVTIAPTGVITYNTYDISGNLIETNDNFNRWTKYTYDAMGNQLTTENWKGETTSATYDEYNNKITETDMRGNTTTYTYDAKDQVVHELDARGNEKTTTYNGIGQTDTTQGVSCLPCGATNTENLTYTYDNTGNPIATTDQNGNTTEFKYDAKGQVTTTTNVLGNSTKTTYTPTGLEATVTDPNGGVTTNTYDLKGQLIAVQDAEGNQTQYQYDENGNQIIAIDPLGYAVETEYDVLNRPTQVTDKNGNITTTEYNVWNQADKVSNSLTTTRYEYNAKGQQVKTVDGNGNAATSTYNDFDQLVETKQANGYTETTTYNQYGDVTQIENNQDKTPSVQNTYDSFGQVIKTIDGNNNVTEYTYDSKGQVIETKFPNGNIETVTYDTDGRVENKIDQRGNETTNEYDALGQLLMTTLPGDKTTSYVYDKNGNLLSETNPLCETTSHTYNKNNQELTTTNALGQVVETTYDERGNVATKTDAEGNVTTYNYDANGNQTQIIDQQGFKTDYQYNANNQIEFVSDRNDVVTKYQYDANNNLKQITYANNATTKFEFDNMNNQTKVVNGNNKVTIYSYDLKGNLISEKKPDGRVITYKYDALNNQTQKVMDGNTFVYTYNFANQVTNITKNNQLDTKITYNQFGDMTEVKHPNGTVKYQYDEIGRRIGLTYADGTKTTYEYDKNDNLLSTSTNKLVTSYQYDAIGNIIQKTLPNGTVTNYSYNDNNQIASTKTMTSLGTILTNMEYVYDERGNIVSEKETVDGKTTDKTYTYDEEERLASSSHKTGANTKNYAYSYDMIGNKTSMSETTNGKITSRQYQFDSNNALTNDAGSKYEYDNNGNVSKKTYKNGIVETFKYDTEGQLIKTESSIGKTITYAYDGLGNRTQKVEKTTIESSEGSSFLAFLKNDNTYNEEYDQQLVSQTTNEQLANLHQTISDHLDTFNQTCPVDDEDEPKTSSTTINYINDINRPYTEVLQTTNKNNQTVHTYVYGNERLSDTKRGESTNYYAYDGKGSVVGQQTLTNTVALSFKVSYNDFGQANRKMDNQYGYNGESHDYNGTQYLRARYYDTKTGTFGQQDSYMGDKYVPISQNRFTYTHNNPINLTDPSGYAAGRGGKQIAGQPSGKMCLDAKGNLYSCDNTPSISKPGYQTSSGMSGGGTYDSYSKYEKYWEDQIENNRYYLEFKMGTEQAIAQMEAEINADGLKLGSEYYNMTPSEKLRYLKEIKRLCDLVGKDKMALNDVQTRINNMTTIYNRKNIDFSQYIAGSGKTPTFKTVEDMMAYYSGGASGMSQGSGFIVPLDGPWYTDLIGGFAGLVAMMWTFGFAAPAMINGSWFFAPAGSGATAGTVIANNGDKVNTVATYGTNFGNMGTYVARPENISALYAEGHILQRMSERGITFEQINYWVNTGKALFQNGNKYAFITPEGVAVVDIATGKIVTAYPSSYFDETIKAIVKAIFGS</sequence>
<dbReference type="PANTHER" id="PTHR32305:SF15">
    <property type="entry name" value="PROTEIN RHSA-RELATED"/>
    <property type="match status" value="1"/>
</dbReference>
<gene>
    <name evidence="5" type="ORF">FEZ08_03525</name>
</gene>
<dbReference type="PANTHER" id="PTHR32305">
    <property type="match status" value="1"/>
</dbReference>
<dbReference type="Pfam" id="PF20148">
    <property type="entry name" value="DUF6531"/>
    <property type="match status" value="1"/>
</dbReference>
<dbReference type="InterPro" id="IPR050708">
    <property type="entry name" value="T6SS_VgrG/RHS"/>
</dbReference>
<comment type="caution">
    <text evidence="5">The sequence shown here is derived from an EMBL/GenBank/DDBJ whole genome shotgun (WGS) entry which is preliminary data.</text>
</comment>